<dbReference type="PROSITE" id="PS00107">
    <property type="entry name" value="PROTEIN_KINASE_ATP"/>
    <property type="match status" value="1"/>
</dbReference>
<dbReference type="InterPro" id="IPR000719">
    <property type="entry name" value="Prot_kinase_dom"/>
</dbReference>
<dbReference type="GO" id="GO:0004674">
    <property type="term" value="F:protein serine/threonine kinase activity"/>
    <property type="evidence" value="ECO:0007669"/>
    <property type="project" value="UniProtKB-KW"/>
</dbReference>
<dbReference type="GO" id="GO:0051707">
    <property type="term" value="P:response to other organism"/>
    <property type="evidence" value="ECO:0007669"/>
    <property type="project" value="UniProtKB-ARBA"/>
</dbReference>
<dbReference type="GO" id="GO:0005524">
    <property type="term" value="F:ATP binding"/>
    <property type="evidence" value="ECO:0007669"/>
    <property type="project" value="UniProtKB-UniRule"/>
</dbReference>
<dbReference type="GeneID" id="120263293"/>
<dbReference type="InterPro" id="IPR017441">
    <property type="entry name" value="Protein_kinase_ATP_BS"/>
</dbReference>
<evidence type="ECO:0000256" key="5">
    <source>
        <dbReference type="ARBA" id="ARBA00038035"/>
    </source>
</evidence>
<comment type="catalytic activity">
    <reaction evidence="9">
        <text>L-tyrosyl-[protein] + ATP = O-phospho-L-tyrosyl-[protein] + ADP + H(+)</text>
        <dbReference type="Rhea" id="RHEA:10596"/>
        <dbReference type="Rhea" id="RHEA-COMP:10136"/>
        <dbReference type="Rhea" id="RHEA-COMP:20101"/>
        <dbReference type="ChEBI" id="CHEBI:15378"/>
        <dbReference type="ChEBI" id="CHEBI:30616"/>
        <dbReference type="ChEBI" id="CHEBI:46858"/>
        <dbReference type="ChEBI" id="CHEBI:61978"/>
        <dbReference type="ChEBI" id="CHEBI:456216"/>
        <dbReference type="EC" id="2.7.12.2"/>
    </reaction>
</comment>
<dbReference type="PROSITE" id="PS50011">
    <property type="entry name" value="PROTEIN_KINASE_DOM"/>
    <property type="match status" value="1"/>
</dbReference>
<dbReference type="SUPFAM" id="SSF56112">
    <property type="entry name" value="Protein kinase-like (PK-like)"/>
    <property type="match status" value="1"/>
</dbReference>
<feature type="domain" description="Protein kinase" evidence="12">
    <location>
        <begin position="51"/>
        <end position="316"/>
    </location>
</feature>
<proteinExistence type="inferred from homology"/>
<gene>
    <name evidence="14" type="primary">LOC120263293</name>
</gene>
<evidence type="ECO:0000259" key="12">
    <source>
        <dbReference type="PROSITE" id="PS50011"/>
    </source>
</evidence>
<comment type="catalytic activity">
    <reaction evidence="8">
        <text>L-threonyl-[protein] + ATP = O-phospho-L-threonyl-[protein] + ADP + H(+)</text>
        <dbReference type="Rhea" id="RHEA:46608"/>
        <dbReference type="Rhea" id="RHEA-COMP:11060"/>
        <dbReference type="Rhea" id="RHEA-COMP:11605"/>
        <dbReference type="ChEBI" id="CHEBI:15378"/>
        <dbReference type="ChEBI" id="CHEBI:30013"/>
        <dbReference type="ChEBI" id="CHEBI:30616"/>
        <dbReference type="ChEBI" id="CHEBI:61977"/>
        <dbReference type="ChEBI" id="CHEBI:456216"/>
        <dbReference type="EC" id="2.7.12.2"/>
    </reaction>
</comment>
<evidence type="ECO:0000256" key="4">
    <source>
        <dbReference type="ARBA" id="ARBA00022840"/>
    </source>
</evidence>
<comment type="catalytic activity">
    <reaction evidence="7">
        <text>L-seryl-[protein] + ATP = O-phospho-L-seryl-[protein] + ADP + H(+)</text>
        <dbReference type="Rhea" id="RHEA:17989"/>
        <dbReference type="Rhea" id="RHEA-COMP:9863"/>
        <dbReference type="Rhea" id="RHEA-COMP:11604"/>
        <dbReference type="ChEBI" id="CHEBI:15378"/>
        <dbReference type="ChEBI" id="CHEBI:29999"/>
        <dbReference type="ChEBI" id="CHEBI:30616"/>
        <dbReference type="ChEBI" id="CHEBI:83421"/>
        <dbReference type="ChEBI" id="CHEBI:456216"/>
        <dbReference type="EC" id="2.7.12.2"/>
    </reaction>
</comment>
<keyword evidence="13" id="KW-1185">Reference proteome</keyword>
<dbReference type="EC" id="2.7.12.2" evidence="6"/>
<dbReference type="Gene3D" id="3.30.200.20">
    <property type="entry name" value="Phosphorylase Kinase, domain 1"/>
    <property type="match status" value="1"/>
</dbReference>
<keyword evidence="1" id="KW-0808">Transferase</keyword>
<keyword evidence="11" id="KW-0723">Serine/threonine-protein kinase</keyword>
<dbReference type="Proteomes" id="UP001515500">
    <property type="component" value="Chromosome 6"/>
</dbReference>
<evidence type="ECO:0000256" key="7">
    <source>
        <dbReference type="ARBA" id="ARBA00049014"/>
    </source>
</evidence>
<evidence type="ECO:0000256" key="8">
    <source>
        <dbReference type="ARBA" id="ARBA00049299"/>
    </source>
</evidence>
<organism evidence="13 14">
    <name type="scientific">Dioscorea cayennensis subsp. rotundata</name>
    <name type="common">White Guinea yam</name>
    <name type="synonym">Dioscorea rotundata</name>
    <dbReference type="NCBI Taxonomy" id="55577"/>
    <lineage>
        <taxon>Eukaryota</taxon>
        <taxon>Viridiplantae</taxon>
        <taxon>Streptophyta</taxon>
        <taxon>Embryophyta</taxon>
        <taxon>Tracheophyta</taxon>
        <taxon>Spermatophyta</taxon>
        <taxon>Magnoliopsida</taxon>
        <taxon>Liliopsida</taxon>
        <taxon>Dioscoreales</taxon>
        <taxon>Dioscoreaceae</taxon>
        <taxon>Dioscorea</taxon>
    </lineage>
</organism>
<keyword evidence="4 10" id="KW-0067">ATP-binding</keyword>
<evidence type="ECO:0000256" key="1">
    <source>
        <dbReference type="ARBA" id="ARBA00022679"/>
    </source>
</evidence>
<sequence length="346" mass="37305">MAVVRERRLPSLTLDLPGGNRTCLPLPPSIPTAPAAAAATTTSEQHRITDFEKLEVLGHGNGGTVYKARHRRTSALYALKLIQVADLTARRQATREVEILRSAADHPSIIRCHGVVSLASGDIAVLLDLMDAGSLESLLRRRGGAPLPEPALAEIARQALLGLSHLHNHQIAHRDIKPSNLLINAAGEIKIADFGVSKIVRRSLDPCVSYVGTCAYMSPERFDPVEHGGGYDGYAGDVWGLGLTVMEMGTGRFPLVPEGERANWAGLMWAICFGEPPTIPDSSDASPELRDFVARCLEREAGQRWTVAQLLGHPFVAGAEASESKRALTELLRFDSVTTDSRESGS</sequence>
<evidence type="ECO:0000256" key="2">
    <source>
        <dbReference type="ARBA" id="ARBA00022741"/>
    </source>
</evidence>
<evidence type="ECO:0000256" key="3">
    <source>
        <dbReference type="ARBA" id="ARBA00022777"/>
    </source>
</evidence>
<protein>
    <recommendedName>
        <fullName evidence="6">mitogen-activated protein kinase kinase</fullName>
        <ecNumber evidence="6">2.7.12.2</ecNumber>
    </recommendedName>
</protein>
<feature type="binding site" evidence="10">
    <location>
        <position position="80"/>
    </location>
    <ligand>
        <name>ATP</name>
        <dbReference type="ChEBI" id="CHEBI:30616"/>
    </ligand>
</feature>
<dbReference type="GO" id="GO:0004708">
    <property type="term" value="F:MAP kinase kinase activity"/>
    <property type="evidence" value="ECO:0007669"/>
    <property type="project" value="UniProtKB-EC"/>
</dbReference>
<name>A0AB40BKK0_DIOCR</name>
<keyword evidence="2 10" id="KW-0547">Nucleotide-binding</keyword>
<dbReference type="InterPro" id="IPR008271">
    <property type="entry name" value="Ser/Thr_kinase_AS"/>
</dbReference>
<accession>A0AB40BKK0</accession>
<evidence type="ECO:0000313" key="13">
    <source>
        <dbReference type="Proteomes" id="UP001515500"/>
    </source>
</evidence>
<dbReference type="AlphaFoldDB" id="A0AB40BKK0"/>
<keyword evidence="3" id="KW-0418">Kinase</keyword>
<dbReference type="PANTHER" id="PTHR48013:SF9">
    <property type="entry name" value="DUAL SPECIFICITY MITOGEN-ACTIVATED PROTEIN KINASE KINASE 5"/>
    <property type="match status" value="1"/>
</dbReference>
<dbReference type="CDD" id="cd06623">
    <property type="entry name" value="PKc_MAPKK_plant_like"/>
    <property type="match status" value="1"/>
</dbReference>
<dbReference type="SMART" id="SM00220">
    <property type="entry name" value="S_TKc"/>
    <property type="match status" value="1"/>
</dbReference>
<dbReference type="PROSITE" id="PS00108">
    <property type="entry name" value="PROTEIN_KINASE_ST"/>
    <property type="match status" value="1"/>
</dbReference>
<evidence type="ECO:0000256" key="6">
    <source>
        <dbReference type="ARBA" id="ARBA00038999"/>
    </source>
</evidence>
<evidence type="ECO:0000256" key="10">
    <source>
        <dbReference type="PROSITE-ProRule" id="PRU10141"/>
    </source>
</evidence>
<dbReference type="Pfam" id="PF00069">
    <property type="entry name" value="Pkinase"/>
    <property type="match status" value="1"/>
</dbReference>
<reference evidence="14" key="1">
    <citation type="submission" date="2025-08" db="UniProtKB">
        <authorList>
            <consortium name="RefSeq"/>
        </authorList>
    </citation>
    <scope>IDENTIFICATION</scope>
</reference>
<evidence type="ECO:0000256" key="9">
    <source>
        <dbReference type="ARBA" id="ARBA00051693"/>
    </source>
</evidence>
<evidence type="ECO:0000313" key="14">
    <source>
        <dbReference type="RefSeq" id="XP_039127094.1"/>
    </source>
</evidence>
<evidence type="ECO:0000256" key="11">
    <source>
        <dbReference type="RuleBase" id="RU000304"/>
    </source>
</evidence>
<comment type="similarity">
    <text evidence="5">Belongs to the protein kinase superfamily. STE Ser/Thr protein kinase family. MAP kinase kinase subfamily.</text>
</comment>
<dbReference type="PANTHER" id="PTHR48013">
    <property type="entry name" value="DUAL SPECIFICITY MITOGEN-ACTIVATED PROTEIN KINASE KINASE 5-RELATED"/>
    <property type="match status" value="1"/>
</dbReference>
<dbReference type="Gene3D" id="1.10.510.10">
    <property type="entry name" value="Transferase(Phosphotransferase) domain 1"/>
    <property type="match status" value="1"/>
</dbReference>
<dbReference type="RefSeq" id="XP_039127094.1">
    <property type="nucleotide sequence ID" value="XM_039271160.1"/>
</dbReference>
<dbReference type="InterPro" id="IPR011009">
    <property type="entry name" value="Kinase-like_dom_sf"/>
</dbReference>